<sequence>MKDRRNTLLWMKDLIEHMNQCHEQLLWAADGPSESFLTESMMVDLVECKRLCEELRGRREATHLLAVSV</sequence>
<proteinExistence type="predicted"/>
<dbReference type="EMBL" id="CP155447">
    <property type="protein sequence ID" value="XBH07160.1"/>
    <property type="molecule type" value="Genomic_DNA"/>
</dbReference>
<evidence type="ECO:0000313" key="1">
    <source>
        <dbReference type="EMBL" id="XBH07160.1"/>
    </source>
</evidence>
<organism evidence="1">
    <name type="scientific">Singulisphaera sp. Ch08</name>
    <dbReference type="NCBI Taxonomy" id="3120278"/>
    <lineage>
        <taxon>Bacteria</taxon>
        <taxon>Pseudomonadati</taxon>
        <taxon>Planctomycetota</taxon>
        <taxon>Planctomycetia</taxon>
        <taxon>Isosphaerales</taxon>
        <taxon>Isosphaeraceae</taxon>
        <taxon>Singulisphaera</taxon>
    </lineage>
</organism>
<reference evidence="1" key="1">
    <citation type="submission" date="2024-05" db="EMBL/GenBank/DDBJ databases">
        <title>Planctomycetes of the genus Singulisphaera possess chitinolytic capabilities.</title>
        <authorList>
            <person name="Ivanova A."/>
        </authorList>
    </citation>
    <scope>NUCLEOTIDE SEQUENCE</scope>
    <source>
        <strain evidence="1">Ch08T</strain>
    </source>
</reference>
<protein>
    <submittedName>
        <fullName evidence="1">Uncharacterized protein</fullName>
    </submittedName>
</protein>
<dbReference type="AlphaFoldDB" id="A0AAU7CQ66"/>
<accession>A0AAU7CQ66</accession>
<gene>
    <name evidence="1" type="ORF">V5E97_14275</name>
</gene>
<dbReference type="RefSeq" id="WP_406700003.1">
    <property type="nucleotide sequence ID" value="NZ_CP155447.1"/>
</dbReference>
<name>A0AAU7CQ66_9BACT</name>